<dbReference type="AlphaFoldDB" id="A0A9N8J7A5"/>
<accession>A0A9N8J7A5</accession>
<proteinExistence type="predicted"/>
<dbReference type="EMBL" id="CAIJEN010000001">
    <property type="protein sequence ID" value="CAD0081629.1"/>
    <property type="molecule type" value="Genomic_DNA"/>
</dbReference>
<dbReference type="Proteomes" id="UP000716446">
    <property type="component" value="Unassembled WGS sequence"/>
</dbReference>
<name>A0A9N8J7A5_9PEZI</name>
<protein>
    <recommendedName>
        <fullName evidence="1">2EXR domain-containing protein</fullName>
    </recommendedName>
</protein>
<dbReference type="Pfam" id="PF20150">
    <property type="entry name" value="2EXR"/>
    <property type="match status" value="1"/>
</dbReference>
<evidence type="ECO:0000313" key="2">
    <source>
        <dbReference type="EMBL" id="CAD0081629.1"/>
    </source>
</evidence>
<feature type="domain" description="2EXR" evidence="1">
    <location>
        <begin position="6"/>
        <end position="78"/>
    </location>
</feature>
<comment type="caution">
    <text evidence="2">The sequence shown here is derived from an EMBL/GenBank/DDBJ whole genome shotgun (WGS) entry which is preliminary data.</text>
</comment>
<reference evidence="2" key="1">
    <citation type="submission" date="2020-06" db="EMBL/GenBank/DDBJ databases">
        <authorList>
            <person name="Onetto C."/>
        </authorList>
    </citation>
    <scope>NUCLEOTIDE SEQUENCE</scope>
</reference>
<evidence type="ECO:0000259" key="1">
    <source>
        <dbReference type="Pfam" id="PF20150"/>
    </source>
</evidence>
<evidence type="ECO:0000313" key="3">
    <source>
        <dbReference type="Proteomes" id="UP000716446"/>
    </source>
</evidence>
<feature type="non-terminal residue" evidence="2">
    <location>
        <position position="246"/>
    </location>
</feature>
<sequence length="246" mass="27930">MADDTFSLFSRLPTELREEIWRCCLPHRVSEMDYPADFIVYGSFDDDDKVPCSLQSTSNNNGRPPLLTRVCHLAYSIEGNPVESLVRESKRLNGSASIMLHYISDGFRRYSKQRDLAVFKLLPKWLVVTRVIVIHLDSAQAAKTGLFGLLGDAPVQVVDAYSPLASQLYELAETCERGAYALTAAQNFARMSADDMNAMVKRQAFEVFQEYDLLKRMRPAIMFRLCTQMCNHSNTPEEEPKVWTGE</sequence>
<organism evidence="2 3">
    <name type="scientific">Aureobasidium vineae</name>
    <dbReference type="NCBI Taxonomy" id="2773715"/>
    <lineage>
        <taxon>Eukaryota</taxon>
        <taxon>Fungi</taxon>
        <taxon>Dikarya</taxon>
        <taxon>Ascomycota</taxon>
        <taxon>Pezizomycotina</taxon>
        <taxon>Dothideomycetes</taxon>
        <taxon>Dothideomycetidae</taxon>
        <taxon>Dothideales</taxon>
        <taxon>Saccotheciaceae</taxon>
        <taxon>Aureobasidium</taxon>
    </lineage>
</organism>
<keyword evidence="3" id="KW-1185">Reference proteome</keyword>
<gene>
    <name evidence="2" type="ORF">AWRI4619_LOCUS196</name>
</gene>
<dbReference type="InterPro" id="IPR045518">
    <property type="entry name" value="2EXR"/>
</dbReference>